<feature type="transmembrane region" description="Helical" evidence="8">
    <location>
        <begin position="48"/>
        <end position="66"/>
    </location>
</feature>
<keyword evidence="5 8" id="KW-0812">Transmembrane</keyword>
<evidence type="ECO:0000313" key="10">
    <source>
        <dbReference type="Proteomes" id="UP000251431"/>
    </source>
</evidence>
<feature type="transmembrane region" description="Helical" evidence="8">
    <location>
        <begin position="9"/>
        <end position="28"/>
    </location>
</feature>
<feature type="transmembrane region" description="Helical" evidence="8">
    <location>
        <begin position="138"/>
        <end position="159"/>
    </location>
</feature>
<feature type="transmembrane region" description="Helical" evidence="8">
    <location>
        <begin position="86"/>
        <end position="108"/>
    </location>
</feature>
<evidence type="ECO:0000256" key="1">
    <source>
        <dbReference type="ARBA" id="ARBA00004651"/>
    </source>
</evidence>
<reference evidence="9 10" key="1">
    <citation type="submission" date="2018-06" db="EMBL/GenBank/DDBJ databases">
        <authorList>
            <consortium name="Pathogen Informatics"/>
            <person name="Doyle S."/>
        </authorList>
    </citation>
    <scope>NUCLEOTIDE SEQUENCE [LARGE SCALE GENOMIC DNA]</scope>
    <source>
        <strain evidence="9 10">NCTC7582</strain>
    </source>
</reference>
<dbReference type="STRING" id="1421.A2J09_17245"/>
<feature type="transmembrane region" description="Helical" evidence="8">
    <location>
        <begin position="189"/>
        <end position="208"/>
    </location>
</feature>
<feature type="transmembrane region" description="Helical" evidence="8">
    <location>
        <begin position="252"/>
        <end position="278"/>
    </location>
</feature>
<feature type="transmembrane region" description="Helical" evidence="8">
    <location>
        <begin position="441"/>
        <end position="459"/>
    </location>
</feature>
<sequence>MQNKILRNPVFLISSGAIFLLVIIGATIPEKFKNVANSVFHMTTDYFGWFYLLTVFIIVIFLFGLAISKYGTIRLGTEDSRPEFSFLTWISMLFSAGLGVGLVFWGVAEPMSHYFSPPFSSTEPLTTDAARLAMGYSFFHWGISQWSVYAIMGLVMAYVQFNKKRNLLISTALEPVTGSNRIVKSTIDILAVIATVMGVATSIGLGVLQTNGGLKFVFGLPNTFFIQISIIAIMFVGYMFSSTTGLQKGIRILSNVNMGLAIILLLFVFITGPTVFILETFTLAIGDYISNFIQYSLRMQPYVGGTWVKDWTIFYWAWAIAWSPFVGSFIARVSRGRTIREFIIGVLIIPPLIACFWIAVFGGTAMWFDLHENAHIAEAVSNDVTIALFQMLEHLPLSLLAPVIGIMLIFTFLITSADSATFIMASMTSRGSLNPTNLSKLVWGVLMAAISGVLLYTGGLEALQTASLIAALPFTVVLLLLMISYIKMMKEEIIPLKKKDIQRLKIARKHIEKEAKVKDKHNK</sequence>
<dbReference type="PANTHER" id="PTHR30047:SF7">
    <property type="entry name" value="HIGH-AFFINITY CHOLINE TRANSPORT PROTEIN"/>
    <property type="match status" value="1"/>
</dbReference>
<evidence type="ECO:0000256" key="8">
    <source>
        <dbReference type="SAM" id="Phobius"/>
    </source>
</evidence>
<evidence type="ECO:0000256" key="6">
    <source>
        <dbReference type="ARBA" id="ARBA00022989"/>
    </source>
</evidence>
<comment type="similarity">
    <text evidence="2">Belongs to the BCCT transporter (TC 2.A.15) family.</text>
</comment>
<evidence type="ECO:0000313" key="9">
    <source>
        <dbReference type="EMBL" id="SPT97456.1"/>
    </source>
</evidence>
<dbReference type="EMBL" id="UAQE01000001">
    <property type="protein sequence ID" value="SPT97456.1"/>
    <property type="molecule type" value="Genomic_DNA"/>
</dbReference>
<keyword evidence="6 8" id="KW-1133">Transmembrane helix</keyword>
<dbReference type="AlphaFoldDB" id="A0A2X0XHP8"/>
<keyword evidence="4" id="KW-1003">Cell membrane</keyword>
<dbReference type="Pfam" id="PF02028">
    <property type="entry name" value="BCCT"/>
    <property type="match status" value="1"/>
</dbReference>
<keyword evidence="7 8" id="KW-0472">Membrane</keyword>
<feature type="transmembrane region" description="Helical" evidence="8">
    <location>
        <begin position="399"/>
        <end position="420"/>
    </location>
</feature>
<protein>
    <submittedName>
        <fullName evidence="9">Glycine betaine transporter</fullName>
    </submittedName>
</protein>
<evidence type="ECO:0000256" key="3">
    <source>
        <dbReference type="ARBA" id="ARBA00022448"/>
    </source>
</evidence>
<dbReference type="GO" id="GO:0022857">
    <property type="term" value="F:transmembrane transporter activity"/>
    <property type="evidence" value="ECO:0007669"/>
    <property type="project" value="InterPro"/>
</dbReference>
<comment type="subcellular location">
    <subcellularLocation>
        <location evidence="1">Cell membrane</location>
        <topology evidence="1">Multi-pass membrane protein</topology>
    </subcellularLocation>
</comment>
<dbReference type="PANTHER" id="PTHR30047">
    <property type="entry name" value="HIGH-AFFINITY CHOLINE TRANSPORT PROTEIN-RELATED"/>
    <property type="match status" value="1"/>
</dbReference>
<organism evidence="9 10">
    <name type="scientific">Lysinibacillus capsici</name>
    <dbReference type="NCBI Taxonomy" id="2115968"/>
    <lineage>
        <taxon>Bacteria</taxon>
        <taxon>Bacillati</taxon>
        <taxon>Bacillota</taxon>
        <taxon>Bacilli</taxon>
        <taxon>Bacillales</taxon>
        <taxon>Bacillaceae</taxon>
        <taxon>Lysinibacillus</taxon>
    </lineage>
</organism>
<dbReference type="Proteomes" id="UP000251431">
    <property type="component" value="Unassembled WGS sequence"/>
</dbReference>
<gene>
    <name evidence="9" type="primary">betP</name>
    <name evidence="9" type="ORF">NCTC7582_01102</name>
</gene>
<feature type="transmembrane region" description="Helical" evidence="8">
    <location>
        <begin position="343"/>
        <end position="368"/>
    </location>
</feature>
<feature type="transmembrane region" description="Helical" evidence="8">
    <location>
        <begin position="313"/>
        <end position="331"/>
    </location>
</feature>
<feature type="transmembrane region" description="Helical" evidence="8">
    <location>
        <begin position="220"/>
        <end position="240"/>
    </location>
</feature>
<dbReference type="InterPro" id="IPR000060">
    <property type="entry name" value="BCCT_transptr"/>
</dbReference>
<dbReference type="GO" id="GO:0005886">
    <property type="term" value="C:plasma membrane"/>
    <property type="evidence" value="ECO:0007669"/>
    <property type="project" value="UniProtKB-SubCell"/>
</dbReference>
<dbReference type="RefSeq" id="WP_112116803.1">
    <property type="nucleotide sequence ID" value="NZ_JAXOWA010000004.1"/>
</dbReference>
<dbReference type="NCBIfam" id="TIGR00842">
    <property type="entry name" value="bcct"/>
    <property type="match status" value="1"/>
</dbReference>
<name>A0A2X0XHP8_9BACI</name>
<evidence type="ECO:0000256" key="5">
    <source>
        <dbReference type="ARBA" id="ARBA00022692"/>
    </source>
</evidence>
<evidence type="ECO:0000256" key="4">
    <source>
        <dbReference type="ARBA" id="ARBA00022475"/>
    </source>
</evidence>
<evidence type="ECO:0000256" key="2">
    <source>
        <dbReference type="ARBA" id="ARBA00005658"/>
    </source>
</evidence>
<feature type="transmembrane region" description="Helical" evidence="8">
    <location>
        <begin position="465"/>
        <end position="486"/>
    </location>
</feature>
<evidence type="ECO:0000256" key="7">
    <source>
        <dbReference type="ARBA" id="ARBA00023136"/>
    </source>
</evidence>
<accession>A0A2X0XHP8</accession>
<keyword evidence="3" id="KW-0813">Transport</keyword>
<proteinExistence type="inferred from homology"/>